<evidence type="ECO:0000256" key="1">
    <source>
        <dbReference type="SAM" id="MobiDB-lite"/>
    </source>
</evidence>
<accession>A0A180FZL3</accession>
<keyword evidence="4" id="KW-1185">Reference proteome</keyword>
<dbReference type="OrthoDB" id="1694816at2759"/>
<dbReference type="CDD" id="cd22744">
    <property type="entry name" value="OTU"/>
    <property type="match status" value="1"/>
</dbReference>
<feature type="compositionally biased region" description="Basic and acidic residues" evidence="1">
    <location>
        <begin position="218"/>
        <end position="237"/>
    </location>
</feature>
<reference evidence="2" key="2">
    <citation type="submission" date="2016-05" db="EMBL/GenBank/DDBJ databases">
        <title>Comparative analysis highlights variable genome content of wheat rusts and divergence of the mating loci.</title>
        <authorList>
            <person name="Cuomo C.A."/>
            <person name="Bakkeren G."/>
            <person name="Szabo L."/>
            <person name="Khalil H."/>
            <person name="Joly D."/>
            <person name="Goldberg J."/>
            <person name="Young S."/>
            <person name="Zeng Q."/>
            <person name="Fellers J."/>
        </authorList>
    </citation>
    <scope>NUCLEOTIDE SEQUENCE [LARGE SCALE GENOMIC DNA]</scope>
    <source>
        <strain evidence="2">1-1 BBBD Race 1</strain>
    </source>
</reference>
<dbReference type="Gene3D" id="3.90.70.80">
    <property type="match status" value="1"/>
</dbReference>
<sequence length="466" mass="52334">MESAHAFIKSHLLGPQHNFTAVIKIISNALEAQYHEIASNFHQQKMTTLRYLPKFFNKCRGVITNYALRKAYNNFVDAKKLSPKDQCHGHYSKRTGIPCKHQMVELLESKDSLTPNMFHDQWHIQSLRLTKKTPDEDLVSAIDDIKRKLLAMNPAQLDFQLAAINRIIEGTGTVIDIKLPTEPQKTRGRPKGSTNKPKSTRRDPSSFEHVEKKRKKEEKHAENVKKQKVEDSKPAEKTKKKTPAKKPQPPTNKTTLPPAKTEEPPKKRILPARKGKSAPPKKVEEVEEVEEEKEPLEFSAKEESSEKDDTSDNEKPAPKKKFRPIKAANQIPPSPPAEPEEKPAPKTRSRAMKTTVAVCPPPPPPGPVSCPPPPPGASKKLPVPPRPKEPRQQPAAEPPEDNSFIPSLPFIIQDSVSKVLDVDADGNCGFRAVAWALGRGQDDYKHIRDELIDEITNRRKCTRLCG</sequence>
<reference evidence="2" key="1">
    <citation type="submission" date="2009-11" db="EMBL/GenBank/DDBJ databases">
        <authorList>
            <consortium name="The Broad Institute Genome Sequencing Platform"/>
            <person name="Ward D."/>
            <person name="Feldgarden M."/>
            <person name="Earl A."/>
            <person name="Young S.K."/>
            <person name="Zeng Q."/>
            <person name="Koehrsen M."/>
            <person name="Alvarado L."/>
            <person name="Berlin A."/>
            <person name="Bochicchio J."/>
            <person name="Borenstein D."/>
            <person name="Chapman S.B."/>
            <person name="Chen Z."/>
            <person name="Engels R."/>
            <person name="Freedman E."/>
            <person name="Gellesch M."/>
            <person name="Goldberg J."/>
            <person name="Griggs A."/>
            <person name="Gujja S."/>
            <person name="Heilman E."/>
            <person name="Heiman D."/>
            <person name="Hepburn T."/>
            <person name="Howarth C."/>
            <person name="Jen D."/>
            <person name="Larson L."/>
            <person name="Lewis B."/>
            <person name="Mehta T."/>
            <person name="Park D."/>
            <person name="Pearson M."/>
            <person name="Roberts A."/>
            <person name="Saif S."/>
            <person name="Shea T."/>
            <person name="Shenoy N."/>
            <person name="Sisk P."/>
            <person name="Stolte C."/>
            <person name="Sykes S."/>
            <person name="Thomson T."/>
            <person name="Walk T."/>
            <person name="White J."/>
            <person name="Yandava C."/>
            <person name="Izard J."/>
            <person name="Baranova O.V."/>
            <person name="Blanton J.M."/>
            <person name="Tanner A.C."/>
            <person name="Dewhirst F.E."/>
            <person name="Haas B."/>
            <person name="Nusbaum C."/>
            <person name="Birren B."/>
        </authorList>
    </citation>
    <scope>NUCLEOTIDE SEQUENCE [LARGE SCALE GENOMIC DNA]</scope>
    <source>
        <strain evidence="2">1-1 BBBD Race 1</strain>
    </source>
</reference>
<dbReference type="EMBL" id="ADAS02003467">
    <property type="protein sequence ID" value="OAV85589.1"/>
    <property type="molecule type" value="Genomic_DNA"/>
</dbReference>
<name>A0A180FZL3_PUCT1</name>
<feature type="compositionally biased region" description="Basic residues" evidence="1">
    <location>
        <begin position="267"/>
        <end position="276"/>
    </location>
</feature>
<evidence type="ECO:0000313" key="4">
    <source>
        <dbReference type="Proteomes" id="UP000005240"/>
    </source>
</evidence>
<proteinExistence type="predicted"/>
<reference evidence="3" key="4">
    <citation type="submission" date="2025-05" db="UniProtKB">
        <authorList>
            <consortium name="EnsemblFungi"/>
        </authorList>
    </citation>
    <scope>IDENTIFICATION</scope>
    <source>
        <strain evidence="3">isolate 1-1 / race 1 (BBBD)</strain>
    </source>
</reference>
<reference evidence="3 4" key="3">
    <citation type="journal article" date="2017" name="G3 (Bethesda)">
        <title>Comparative analysis highlights variable genome content of wheat rusts and divergence of the mating loci.</title>
        <authorList>
            <person name="Cuomo C.A."/>
            <person name="Bakkeren G."/>
            <person name="Khalil H.B."/>
            <person name="Panwar V."/>
            <person name="Joly D."/>
            <person name="Linning R."/>
            <person name="Sakthikumar S."/>
            <person name="Song X."/>
            <person name="Adiconis X."/>
            <person name="Fan L."/>
            <person name="Goldberg J.M."/>
            <person name="Levin J.Z."/>
            <person name="Young S."/>
            <person name="Zeng Q."/>
            <person name="Anikster Y."/>
            <person name="Bruce M."/>
            <person name="Wang M."/>
            <person name="Yin C."/>
            <person name="McCallum B."/>
            <person name="Szabo L.J."/>
            <person name="Hulbert S."/>
            <person name="Chen X."/>
            <person name="Fellers J.P."/>
        </authorList>
    </citation>
    <scope>NUCLEOTIDE SEQUENCE</scope>
    <source>
        <strain evidence="3">isolate 1-1 / race 1 (BBBD)</strain>
        <strain evidence="4">Isolate 1-1 / race 1 (BBBD)</strain>
    </source>
</reference>
<feature type="compositionally biased region" description="Basic and acidic residues" evidence="1">
    <location>
        <begin position="295"/>
        <end position="317"/>
    </location>
</feature>
<feature type="compositionally biased region" description="Acidic residues" evidence="1">
    <location>
        <begin position="285"/>
        <end position="294"/>
    </location>
</feature>
<evidence type="ECO:0008006" key="5">
    <source>
        <dbReference type="Google" id="ProtNLM"/>
    </source>
</evidence>
<dbReference type="Proteomes" id="UP000005240">
    <property type="component" value="Unassembled WGS sequence"/>
</dbReference>
<feature type="region of interest" description="Disordered" evidence="1">
    <location>
        <begin position="178"/>
        <end position="403"/>
    </location>
</feature>
<dbReference type="STRING" id="630390.A0A180FZL3"/>
<evidence type="ECO:0000313" key="2">
    <source>
        <dbReference type="EMBL" id="OAV85589.1"/>
    </source>
</evidence>
<organism evidence="2">
    <name type="scientific">Puccinia triticina (isolate 1-1 / race 1 (BBBD))</name>
    <name type="common">Brown leaf rust fungus</name>
    <dbReference type="NCBI Taxonomy" id="630390"/>
    <lineage>
        <taxon>Eukaryota</taxon>
        <taxon>Fungi</taxon>
        <taxon>Dikarya</taxon>
        <taxon>Basidiomycota</taxon>
        <taxon>Pucciniomycotina</taxon>
        <taxon>Pucciniomycetes</taxon>
        <taxon>Pucciniales</taxon>
        <taxon>Pucciniaceae</taxon>
        <taxon>Puccinia</taxon>
    </lineage>
</organism>
<dbReference type="AlphaFoldDB" id="A0A180FZL3"/>
<dbReference type="VEuPathDB" id="FungiDB:PTTG_30410"/>
<gene>
    <name evidence="2" type="ORF">PTTG_30410</name>
</gene>
<dbReference type="EnsemblFungi" id="PTTG_30410-t43_1">
    <property type="protein sequence ID" value="PTTG_30410-t43_1-p1"/>
    <property type="gene ID" value="PTTG_30410"/>
</dbReference>
<protein>
    <recommendedName>
        <fullName evidence="5">OTU domain-containing protein</fullName>
    </recommendedName>
</protein>
<evidence type="ECO:0000313" key="3">
    <source>
        <dbReference type="EnsemblFungi" id="PTTG_30410-t43_1-p1"/>
    </source>
</evidence>
<feature type="compositionally biased region" description="Pro residues" evidence="1">
    <location>
        <begin position="359"/>
        <end position="376"/>
    </location>
</feature>
<feature type="compositionally biased region" description="Basic and acidic residues" evidence="1">
    <location>
        <begin position="200"/>
        <end position="211"/>
    </location>
</feature>